<keyword evidence="5" id="KW-1185">Reference proteome</keyword>
<dbReference type="Gene3D" id="3.30.379.10">
    <property type="entry name" value="Chitobiase/beta-hexosaminidase domain 2-like"/>
    <property type="match status" value="1"/>
</dbReference>
<dbReference type="InterPro" id="IPR042301">
    <property type="entry name" value="GH115_sf"/>
</dbReference>
<evidence type="ECO:0000259" key="3">
    <source>
        <dbReference type="Pfam" id="PF17829"/>
    </source>
</evidence>
<dbReference type="Gene3D" id="3.20.20.520">
    <property type="entry name" value="Glycosyl hydrolase family 115"/>
    <property type="match status" value="1"/>
</dbReference>
<dbReference type="InterPro" id="IPR031924">
    <property type="entry name" value="GH115"/>
</dbReference>
<dbReference type="GO" id="GO:0046559">
    <property type="term" value="F:alpha-glucuronidase activity"/>
    <property type="evidence" value="ECO:0007669"/>
    <property type="project" value="InterPro"/>
</dbReference>
<proteinExistence type="predicted"/>
<accession>A0AAP2CFR4</accession>
<feature type="domain" description="Gylcosyl hydrolase 115 C-terminal" evidence="3">
    <location>
        <begin position="780"/>
        <end position="947"/>
    </location>
</feature>
<protein>
    <submittedName>
        <fullName evidence="4">Glycosyl hydrolase 115 family protein</fullName>
    </submittedName>
</protein>
<reference evidence="4 5" key="1">
    <citation type="submission" date="2021-05" db="EMBL/GenBank/DDBJ databases">
        <authorList>
            <person name="Zhang Z.D."/>
            <person name="Osman G."/>
        </authorList>
    </citation>
    <scope>NUCLEOTIDE SEQUENCE [LARGE SCALE GENOMIC DNA]</scope>
    <source>
        <strain evidence="4 5">KCTC 32217</strain>
    </source>
</reference>
<sequence length="953" mass="109192">MIKKHLALACFLAFTCLLPSYTQGFQRSKIVFSEKGPDRFPLVDEEPAILVLAQNEHDGVKIAAENLQKDIERVTGKKPSLDQTAEVKKASSIVIVGTIGKSSIIDQLIKDGKLDISDVGGKWETYLIQTIQNPMEDVPEALVIAGSDKRGTIFGIYEISEQIGVNPWYWWADVPVRKSGKLFVVNGRHSQGTPAVKYRGIFINDEAPALAGWAEEKFGGFNHKFYSHVFELILRLKGNYLWPAMWGRAIYDDDPLSPELADQYGVVIGTSHHEPLMRAHVEWSRYGEGDWNYDTNPEVLREFWREGIERMGDYESVVTLGMRGDGDEPMSEENNIELLERIVADQREIISEVTNKPITETPQVWALYKEVQDYYDQGMRVPDDVTLLLADDNWGNVRKLPAMGDNTRKGGFGMYYHFDYVGGPRNYKWLNTNPISRVWEQMQLTYNHGVEELWIVNVGDIKPMELPTTFFLDYAWNPSAYPADRVANYSTEWASRVFGPEFATEIGHLLDKYTKYNGRRKPELLDQHTYSLANYNEWERVVEEYNTLADLAEEVNQIIPEEYRDAYYQLVLFPILACSNLNELYFTVAKNHLYELQGRKLTNEMAEKAKELFERDAELSRYYNEELADGKWSHMMDQTHIGYTYWQQPEENVMPEVKSHTPQEYASLGVAVPFSKEFYPQAEQLAFPSISPFGPKNHYFEIFNRGNENLSFEIKPEESWIMVSEKKGITPDQTRIKLEVDWDKVPQGQTSTSITIASGEEQTTISVPLQQMNLPENFKGFVENNGVISIEAPNFTAKHEVTPFRWQTVSDLGRTGSAVIPVSDNSDDTEEMMNYLEYDIYVETHGKVLMHTYLSPTLNYLDLPEGIRFAVSINDQNPQIISINKDSSGKQWNNWVANNINIQTSEHTINKKGKHTIKVWFIDPGVVFQKFVLDIGGLKESYLGPPESKFMVN</sequence>
<name>A0AAP2CFR4_9BACT</name>
<dbReference type="Pfam" id="PF15979">
    <property type="entry name" value="Glyco_hydro_115"/>
    <property type="match status" value="1"/>
</dbReference>
<dbReference type="SUPFAM" id="SSF55545">
    <property type="entry name" value="beta-N-acetylhexosaminidase-like domain"/>
    <property type="match status" value="1"/>
</dbReference>
<dbReference type="Gene3D" id="1.20.58.2150">
    <property type="match status" value="1"/>
</dbReference>
<dbReference type="InterPro" id="IPR041437">
    <property type="entry name" value="GH115_C"/>
</dbReference>
<dbReference type="InterPro" id="IPR005154">
    <property type="entry name" value="Glyco_hydro_67_aGlcAse_N"/>
</dbReference>
<dbReference type="PANTHER" id="PTHR37842">
    <property type="match status" value="1"/>
</dbReference>
<evidence type="ECO:0000256" key="1">
    <source>
        <dbReference type="ARBA" id="ARBA00022801"/>
    </source>
</evidence>
<dbReference type="RefSeq" id="WP_213943619.1">
    <property type="nucleotide sequence ID" value="NZ_JAHCMY010000001.1"/>
</dbReference>
<dbReference type="PANTHER" id="PTHR37842:SF2">
    <property type="entry name" value="GYLCOSYL HYDROLASE 115 C-TERMINAL DOMAIN-CONTAINING PROTEIN"/>
    <property type="match status" value="1"/>
</dbReference>
<evidence type="ECO:0000313" key="5">
    <source>
        <dbReference type="Proteomes" id="UP001319104"/>
    </source>
</evidence>
<comment type="caution">
    <text evidence="4">The sequence shown here is derived from an EMBL/GenBank/DDBJ whole genome shotgun (WGS) entry which is preliminary data.</text>
</comment>
<dbReference type="Pfam" id="PF03648">
    <property type="entry name" value="Glyco_hydro_67N"/>
    <property type="match status" value="1"/>
</dbReference>
<dbReference type="Proteomes" id="UP001319104">
    <property type="component" value="Unassembled WGS sequence"/>
</dbReference>
<feature type="domain" description="Alpha glucuronidase N-terminal" evidence="2">
    <location>
        <begin position="52"/>
        <end position="158"/>
    </location>
</feature>
<evidence type="ECO:0000259" key="2">
    <source>
        <dbReference type="Pfam" id="PF03648"/>
    </source>
</evidence>
<dbReference type="GO" id="GO:0045493">
    <property type="term" value="P:xylan catabolic process"/>
    <property type="evidence" value="ECO:0007669"/>
    <property type="project" value="InterPro"/>
</dbReference>
<dbReference type="Pfam" id="PF17829">
    <property type="entry name" value="GH115_C"/>
    <property type="match status" value="1"/>
</dbReference>
<keyword evidence="1 4" id="KW-0378">Hydrolase</keyword>
<organism evidence="4 5">
    <name type="scientific">Litoribacter ruber</name>
    <dbReference type="NCBI Taxonomy" id="702568"/>
    <lineage>
        <taxon>Bacteria</taxon>
        <taxon>Pseudomonadati</taxon>
        <taxon>Bacteroidota</taxon>
        <taxon>Cytophagia</taxon>
        <taxon>Cytophagales</taxon>
        <taxon>Cyclobacteriaceae</taxon>
        <taxon>Litoribacter</taxon>
    </lineage>
</organism>
<dbReference type="Gene3D" id="2.60.120.1620">
    <property type="match status" value="1"/>
</dbReference>
<dbReference type="AlphaFoldDB" id="A0AAP2CFR4"/>
<dbReference type="EMBL" id="JAHCMY010000001">
    <property type="protein sequence ID" value="MBS9522729.1"/>
    <property type="molecule type" value="Genomic_DNA"/>
</dbReference>
<dbReference type="InterPro" id="IPR029018">
    <property type="entry name" value="Hex-like_dom2"/>
</dbReference>
<gene>
    <name evidence="4" type="ORF">KI659_01760</name>
</gene>
<evidence type="ECO:0000313" key="4">
    <source>
        <dbReference type="EMBL" id="MBS9522729.1"/>
    </source>
</evidence>